<dbReference type="PANTHER" id="PTHR19959">
    <property type="entry name" value="KINESIN LIGHT CHAIN"/>
    <property type="match status" value="1"/>
</dbReference>
<reference evidence="1 2" key="1">
    <citation type="journal article" date="2019" name="Nat. Ecol. Evol.">
        <title>Megaphylogeny resolves global patterns of mushroom evolution.</title>
        <authorList>
            <person name="Varga T."/>
            <person name="Krizsan K."/>
            <person name="Foldi C."/>
            <person name="Dima B."/>
            <person name="Sanchez-Garcia M."/>
            <person name="Sanchez-Ramirez S."/>
            <person name="Szollosi G.J."/>
            <person name="Szarkandi J.G."/>
            <person name="Papp V."/>
            <person name="Albert L."/>
            <person name="Andreopoulos W."/>
            <person name="Angelini C."/>
            <person name="Antonin V."/>
            <person name="Barry K.W."/>
            <person name="Bougher N.L."/>
            <person name="Buchanan P."/>
            <person name="Buyck B."/>
            <person name="Bense V."/>
            <person name="Catcheside P."/>
            <person name="Chovatia M."/>
            <person name="Cooper J."/>
            <person name="Damon W."/>
            <person name="Desjardin D."/>
            <person name="Finy P."/>
            <person name="Geml J."/>
            <person name="Haridas S."/>
            <person name="Hughes K."/>
            <person name="Justo A."/>
            <person name="Karasinski D."/>
            <person name="Kautmanova I."/>
            <person name="Kiss B."/>
            <person name="Kocsube S."/>
            <person name="Kotiranta H."/>
            <person name="LaButti K.M."/>
            <person name="Lechner B.E."/>
            <person name="Liimatainen K."/>
            <person name="Lipzen A."/>
            <person name="Lukacs Z."/>
            <person name="Mihaltcheva S."/>
            <person name="Morgado L.N."/>
            <person name="Niskanen T."/>
            <person name="Noordeloos M.E."/>
            <person name="Ohm R.A."/>
            <person name="Ortiz-Santana B."/>
            <person name="Ovrebo C."/>
            <person name="Racz N."/>
            <person name="Riley R."/>
            <person name="Savchenko A."/>
            <person name="Shiryaev A."/>
            <person name="Soop K."/>
            <person name="Spirin V."/>
            <person name="Szebenyi C."/>
            <person name="Tomsovsky M."/>
            <person name="Tulloss R.E."/>
            <person name="Uehling J."/>
            <person name="Grigoriev I.V."/>
            <person name="Vagvolgyi C."/>
            <person name="Papp T."/>
            <person name="Martin F.M."/>
            <person name="Miettinen O."/>
            <person name="Hibbett D.S."/>
            <person name="Nagy L.G."/>
        </authorList>
    </citation>
    <scope>NUCLEOTIDE SEQUENCE [LARGE SCALE GENOMIC DNA]</scope>
    <source>
        <strain evidence="1 2">CBS 121175</strain>
    </source>
</reference>
<evidence type="ECO:0008006" key="3">
    <source>
        <dbReference type="Google" id="ProtNLM"/>
    </source>
</evidence>
<accession>A0A5C3L696</accession>
<dbReference type="InterPro" id="IPR019734">
    <property type="entry name" value="TPR_rpt"/>
</dbReference>
<dbReference type="Proteomes" id="UP000307440">
    <property type="component" value="Unassembled WGS sequence"/>
</dbReference>
<dbReference type="PANTHER" id="PTHR19959:SF119">
    <property type="entry name" value="FUNGAL LIPASE-LIKE DOMAIN-CONTAINING PROTEIN"/>
    <property type="match status" value="1"/>
</dbReference>
<dbReference type="SMART" id="SM00028">
    <property type="entry name" value="TPR"/>
    <property type="match status" value="9"/>
</dbReference>
<dbReference type="AlphaFoldDB" id="A0A5C3L696"/>
<name>A0A5C3L696_COPMA</name>
<dbReference type="EMBL" id="ML210213">
    <property type="protein sequence ID" value="TFK23728.1"/>
    <property type="molecule type" value="Genomic_DNA"/>
</dbReference>
<dbReference type="STRING" id="230819.A0A5C3L696"/>
<keyword evidence="2" id="KW-1185">Reference proteome</keyword>
<protein>
    <recommendedName>
        <fullName evidence="3">TPR-like protein</fullName>
    </recommendedName>
</protein>
<evidence type="ECO:0000313" key="1">
    <source>
        <dbReference type="EMBL" id="TFK23728.1"/>
    </source>
</evidence>
<dbReference type="SUPFAM" id="SSF48452">
    <property type="entry name" value="TPR-like"/>
    <property type="match status" value="2"/>
</dbReference>
<organism evidence="1 2">
    <name type="scientific">Coprinopsis marcescibilis</name>
    <name type="common">Agaric fungus</name>
    <name type="synonym">Psathyrella marcescibilis</name>
    <dbReference type="NCBI Taxonomy" id="230819"/>
    <lineage>
        <taxon>Eukaryota</taxon>
        <taxon>Fungi</taxon>
        <taxon>Dikarya</taxon>
        <taxon>Basidiomycota</taxon>
        <taxon>Agaricomycotina</taxon>
        <taxon>Agaricomycetes</taxon>
        <taxon>Agaricomycetidae</taxon>
        <taxon>Agaricales</taxon>
        <taxon>Agaricineae</taxon>
        <taxon>Psathyrellaceae</taxon>
        <taxon>Coprinopsis</taxon>
    </lineage>
</organism>
<dbReference type="OrthoDB" id="3038309at2759"/>
<dbReference type="Gene3D" id="1.25.40.10">
    <property type="entry name" value="Tetratricopeptide repeat domain"/>
    <property type="match status" value="3"/>
</dbReference>
<dbReference type="Pfam" id="PF13374">
    <property type="entry name" value="TPR_10"/>
    <property type="match status" value="1"/>
</dbReference>
<proteinExistence type="predicted"/>
<dbReference type="InterPro" id="IPR011990">
    <property type="entry name" value="TPR-like_helical_dom_sf"/>
</dbReference>
<evidence type="ECO:0000313" key="2">
    <source>
        <dbReference type="Proteomes" id="UP000307440"/>
    </source>
</evidence>
<sequence length="874" mass="97548">MTSGINSFEAAEPFLWEYATGARLPQTASLSSFAADGSSNECLEGDVDAETKMETLYDRVLATHIGPNSDLIELYHTVVGAIVTLKEPLSPAAIVSIYDGHEGLDIASVQAICTRMGPFLLNQDSTDIHKPIRLINDSIKIYLTSRAPSPYRIDSKKQNLDLGRLLLLTIGKQLNKTNVPILGYTEGEWDIFHVPGIPLLKKGDIVEPLWYSCKFLLHHLLAIPSDLFQKSHVTLVTEILFPNIRSFLEVTASLGEVVPDLQALVQSISPPGSKLTTLFPSWAEPLAQCLFSMATCLDECCRSQEAVLIIEHAVQLRQQICEVTQDSGAREALALAMRMHAICLYSLSRYESMLEIAQEGIKISRELMTVDEDRFLPTLVKMLRTLASTLSKNGYKSAVEVATEAVEACRKLVNVDANKYEPDLAVCLHVLATSLSACERYSGAEKALSETTEVYRRVIALEPNTLSYQTELPMVLEDRATALEKLSQRDKAIDMRREAVALTRTLLSMDHQYQRNLCDSLDSLSIAYYWCHRYHDAIEAVEEVVPLRRDLVSQDPKTYESTLATSLYDLALYHECLGNHTKAIEFGEAAAEIQARLAAARTSPTIELSLRDSFHNLFIAYNACGRYAEAAFAVGKVIQIRRSLSAKEDLKLEAYESELDTISGLLQRMASFYAADKRYDDAILAIEESIGIWRQLGNRKQDQLTHSLITYAGFLLEFKQLGKAISVAREGLAIQTASPVNLGKTFDPNLPSDLAELFMIICHELDISECYTEEAGILEEITTYLIQVTSVPQTHLFPDRRLGNLARLLRQWALCYAKLGNYELACGPSSEAVEITRKVMSQDPWGSSTGELQLMCLFNHICKCRRERRREGSN</sequence>
<gene>
    <name evidence="1" type="ORF">FA15DRAFT_447486</name>
</gene>